<evidence type="ECO:0000256" key="4">
    <source>
        <dbReference type="ARBA" id="ARBA00022989"/>
    </source>
</evidence>
<keyword evidence="8" id="KW-1185">Reference proteome</keyword>
<feature type="transmembrane region" description="Helical" evidence="6">
    <location>
        <begin position="47"/>
        <end position="66"/>
    </location>
</feature>
<feature type="transmembrane region" description="Helical" evidence="6">
    <location>
        <begin position="150"/>
        <end position="171"/>
    </location>
</feature>
<feature type="transmembrane region" description="Helical" evidence="6">
    <location>
        <begin position="402"/>
        <end position="420"/>
    </location>
</feature>
<keyword evidence="2" id="KW-1003">Cell membrane</keyword>
<feature type="transmembrane region" description="Helical" evidence="6">
    <location>
        <begin position="12"/>
        <end position="35"/>
    </location>
</feature>
<evidence type="ECO:0000313" key="8">
    <source>
        <dbReference type="Proteomes" id="UP000494216"/>
    </source>
</evidence>
<sequence>MNPNFSVQPDNFSSLMLFGLSLSNYALMYWANIFLDRHLAINAFDDYSVAVSIVTLLSTLATLGLEKYALRVIALYIERENWPRLRGFWLFSLRVIVLFSLLLMGVLSLGLETFLALHNADYHIAIVIYAGFLPVIALCLFLIEVITVYGVQILALTLYRFFLPAVFLLLITALDDFQLEVTAVSAVLCLGTAWCLTLILMLITARAASPGELGKTKANLKNRPLWLKNSLPLLISSVMMTVLTSAGTIILEVLHPSEAVVGIYAVAMQTTALISLIGTSTNRYYLPMLVVLLERRDQCAINALLHKRMRLIAGFMIVFISIIGVCGRQILELFGSEFSEGYATLFITAAGAAFSTLFSDSPYYLHFVGRNGLVVSLMSAAAMSMVALSFILGYRYGSTGVALAYAVPTMLLFSSLKWLANRDMRSLFAINAPPVSTSRRTH</sequence>
<reference evidence="7 8" key="1">
    <citation type="submission" date="2020-02" db="EMBL/GenBank/DDBJ databases">
        <authorList>
            <person name="Hogendoorn C."/>
        </authorList>
    </citation>
    <scope>NUCLEOTIDE SEQUENCE [LARGE SCALE GENOMIC DNA]</scope>
    <source>
        <strain evidence="7">METHB21</strain>
    </source>
</reference>
<feature type="transmembrane region" description="Helical" evidence="6">
    <location>
        <begin position="311"/>
        <end position="331"/>
    </location>
</feature>
<proteinExistence type="predicted"/>
<feature type="transmembrane region" description="Helical" evidence="6">
    <location>
        <begin position="183"/>
        <end position="209"/>
    </location>
</feature>
<gene>
    <name evidence="7" type="ORF">METHB2_60038</name>
</gene>
<protein>
    <recommendedName>
        <fullName evidence="9">Polysaccharide biosynthesis protein</fullName>
    </recommendedName>
</protein>
<feature type="transmembrane region" description="Helical" evidence="6">
    <location>
        <begin position="372"/>
        <end position="396"/>
    </location>
</feature>
<evidence type="ECO:0000313" key="7">
    <source>
        <dbReference type="EMBL" id="CAA9892146.1"/>
    </source>
</evidence>
<evidence type="ECO:0000256" key="3">
    <source>
        <dbReference type="ARBA" id="ARBA00022692"/>
    </source>
</evidence>
<accession>A0A8S0X9D6</accession>
<dbReference type="InterPro" id="IPR002797">
    <property type="entry name" value="Polysacc_synth"/>
</dbReference>
<dbReference type="AlphaFoldDB" id="A0A8S0X9D6"/>
<keyword evidence="3 6" id="KW-0812">Transmembrane</keyword>
<feature type="transmembrane region" description="Helical" evidence="6">
    <location>
        <begin position="230"/>
        <end position="251"/>
    </location>
</feature>
<name>A0A8S0X9D6_9GAMM</name>
<dbReference type="Pfam" id="PF01943">
    <property type="entry name" value="Polysacc_synt"/>
    <property type="match status" value="1"/>
</dbReference>
<evidence type="ECO:0008006" key="9">
    <source>
        <dbReference type="Google" id="ProtNLM"/>
    </source>
</evidence>
<dbReference type="PANTHER" id="PTHR30250:SF11">
    <property type="entry name" value="O-ANTIGEN TRANSPORTER-RELATED"/>
    <property type="match status" value="1"/>
</dbReference>
<evidence type="ECO:0000256" key="2">
    <source>
        <dbReference type="ARBA" id="ARBA00022475"/>
    </source>
</evidence>
<organism evidence="7 8">
    <name type="scientific">Candidatus Methylobacter favarea</name>
    <dbReference type="NCBI Taxonomy" id="2707345"/>
    <lineage>
        <taxon>Bacteria</taxon>
        <taxon>Pseudomonadati</taxon>
        <taxon>Pseudomonadota</taxon>
        <taxon>Gammaproteobacteria</taxon>
        <taxon>Methylococcales</taxon>
        <taxon>Methylococcaceae</taxon>
        <taxon>Methylobacter</taxon>
    </lineage>
</organism>
<comment type="caution">
    <text evidence="7">The sequence shown here is derived from an EMBL/GenBank/DDBJ whole genome shotgun (WGS) entry which is preliminary data.</text>
</comment>
<feature type="transmembrane region" description="Helical" evidence="6">
    <location>
        <begin position="122"/>
        <end position="143"/>
    </location>
</feature>
<feature type="transmembrane region" description="Helical" evidence="6">
    <location>
        <begin position="343"/>
        <end position="365"/>
    </location>
</feature>
<keyword evidence="5 6" id="KW-0472">Membrane</keyword>
<dbReference type="EMBL" id="CADCXN010000091">
    <property type="protein sequence ID" value="CAA9892146.1"/>
    <property type="molecule type" value="Genomic_DNA"/>
</dbReference>
<evidence type="ECO:0000256" key="1">
    <source>
        <dbReference type="ARBA" id="ARBA00004651"/>
    </source>
</evidence>
<dbReference type="InterPro" id="IPR050833">
    <property type="entry name" value="Poly_Biosynth_Transport"/>
</dbReference>
<evidence type="ECO:0000256" key="5">
    <source>
        <dbReference type="ARBA" id="ARBA00023136"/>
    </source>
</evidence>
<dbReference type="Proteomes" id="UP000494216">
    <property type="component" value="Unassembled WGS sequence"/>
</dbReference>
<feature type="transmembrane region" description="Helical" evidence="6">
    <location>
        <begin position="87"/>
        <end position="110"/>
    </location>
</feature>
<dbReference type="GO" id="GO:0005886">
    <property type="term" value="C:plasma membrane"/>
    <property type="evidence" value="ECO:0007669"/>
    <property type="project" value="UniProtKB-SubCell"/>
</dbReference>
<comment type="subcellular location">
    <subcellularLocation>
        <location evidence="1">Cell membrane</location>
        <topology evidence="1">Multi-pass membrane protein</topology>
    </subcellularLocation>
</comment>
<keyword evidence="4 6" id="KW-1133">Transmembrane helix</keyword>
<dbReference type="PANTHER" id="PTHR30250">
    <property type="entry name" value="PST FAMILY PREDICTED COLANIC ACID TRANSPORTER"/>
    <property type="match status" value="1"/>
</dbReference>
<evidence type="ECO:0000256" key="6">
    <source>
        <dbReference type="SAM" id="Phobius"/>
    </source>
</evidence>
<dbReference type="RefSeq" id="WP_174626942.1">
    <property type="nucleotide sequence ID" value="NZ_CADCXN010000091.1"/>
</dbReference>
<feature type="transmembrane region" description="Helical" evidence="6">
    <location>
        <begin position="263"/>
        <end position="286"/>
    </location>
</feature>